<dbReference type="RefSeq" id="WP_368573460.1">
    <property type="nucleotide sequence ID" value="NZ_JBDLOU010000040.1"/>
</dbReference>
<evidence type="ECO:0008006" key="3">
    <source>
        <dbReference type="Google" id="ProtNLM"/>
    </source>
</evidence>
<organism evidence="1 2">
    <name type="scientific">Mycolicibacterium porcinum</name>
    <dbReference type="NCBI Taxonomy" id="39693"/>
    <lineage>
        <taxon>Bacteria</taxon>
        <taxon>Bacillati</taxon>
        <taxon>Actinomycetota</taxon>
        <taxon>Actinomycetes</taxon>
        <taxon>Mycobacteriales</taxon>
        <taxon>Mycobacteriaceae</taxon>
        <taxon>Mycolicibacterium</taxon>
    </lineage>
</organism>
<name>A0ABV3VFP5_9MYCO</name>
<protein>
    <recommendedName>
        <fullName evidence="3">ESAT-6-like protein</fullName>
    </recommendedName>
</protein>
<evidence type="ECO:0000313" key="2">
    <source>
        <dbReference type="Proteomes" id="UP001558474"/>
    </source>
</evidence>
<dbReference type="Proteomes" id="UP001558474">
    <property type="component" value="Unassembled WGS sequence"/>
</dbReference>
<keyword evidence="2" id="KW-1185">Reference proteome</keyword>
<reference evidence="1 2" key="1">
    <citation type="submission" date="2024-04" db="EMBL/GenBank/DDBJ databases">
        <title>Genomic Markers of Mycobacteria.</title>
        <authorList>
            <person name="Soliman M.S."/>
            <person name="Elkholy A."/>
            <person name="Soliman N.S."/>
            <person name="Abbas A."/>
            <person name="Khayrat S."/>
            <person name="Shawky S."/>
        </authorList>
    </citation>
    <scope>NUCLEOTIDE SEQUENCE [LARGE SCALE GENOMIC DNA]</scope>
    <source>
        <strain evidence="1 2">Egy-CU-AM5</strain>
    </source>
</reference>
<dbReference type="Gene3D" id="1.10.287.1060">
    <property type="entry name" value="ESAT-6-like"/>
    <property type="match status" value="1"/>
</dbReference>
<dbReference type="InterPro" id="IPR036689">
    <property type="entry name" value="ESAT-6-like_sf"/>
</dbReference>
<proteinExistence type="predicted"/>
<gene>
    <name evidence="1" type="ORF">ABFW12_18565</name>
</gene>
<accession>A0ABV3VFP5</accession>
<comment type="caution">
    <text evidence="1">The sequence shown here is derived from an EMBL/GenBank/DDBJ whole genome shotgun (WGS) entry which is preliminary data.</text>
</comment>
<dbReference type="SUPFAM" id="SSF140453">
    <property type="entry name" value="EsxAB dimer-like"/>
    <property type="match status" value="1"/>
</dbReference>
<dbReference type="EMBL" id="JBDLOU010000040">
    <property type="protein sequence ID" value="MEX3740227.1"/>
    <property type="molecule type" value="Genomic_DNA"/>
</dbReference>
<sequence length="95" mass="10849">MSQIRHNFAAINASLDEMNTTVSILTAKREEMDNELTVWTSYWEGDAHLRANEFSRRVTSTLDNVINATRNYIGKARMANEEMHAQEMANSALWG</sequence>
<evidence type="ECO:0000313" key="1">
    <source>
        <dbReference type="EMBL" id="MEX3740227.1"/>
    </source>
</evidence>